<keyword evidence="4" id="KW-0472">Membrane</keyword>
<proteinExistence type="predicted"/>
<evidence type="ECO:0000256" key="1">
    <source>
        <dbReference type="ARBA" id="ARBA00004540"/>
    </source>
</evidence>
<evidence type="ECO:0000313" key="6">
    <source>
        <dbReference type="Ensembl" id="ENSHBUP00000005919.1"/>
    </source>
</evidence>
<evidence type="ECO:0000313" key="7">
    <source>
        <dbReference type="Proteomes" id="UP000264840"/>
    </source>
</evidence>
<name>A0A3Q2V5T3_HAPBU</name>
<keyword evidence="7" id="KW-1185">Reference proteome</keyword>
<reference evidence="6" key="2">
    <citation type="submission" date="2025-09" db="UniProtKB">
        <authorList>
            <consortium name="Ensembl"/>
        </authorList>
    </citation>
    <scope>IDENTIFICATION</scope>
</reference>
<keyword evidence="2" id="KW-0812">Transmembrane</keyword>
<dbReference type="InterPro" id="IPR012919">
    <property type="entry name" value="SUN_dom"/>
</dbReference>
<dbReference type="PANTHER" id="PTHR12911">
    <property type="entry name" value="SAD1/UNC-84-LIKE PROTEIN-RELATED"/>
    <property type="match status" value="1"/>
</dbReference>
<dbReference type="Gene3D" id="2.60.120.260">
    <property type="entry name" value="Galactose-binding domain-like"/>
    <property type="match status" value="1"/>
</dbReference>
<evidence type="ECO:0000259" key="5">
    <source>
        <dbReference type="PROSITE" id="PS51469"/>
    </source>
</evidence>
<reference evidence="6" key="1">
    <citation type="submission" date="2025-08" db="UniProtKB">
        <authorList>
            <consortium name="Ensembl"/>
        </authorList>
    </citation>
    <scope>IDENTIFICATION</scope>
</reference>
<feature type="domain" description="SUN" evidence="5">
    <location>
        <begin position="1"/>
        <end position="176"/>
    </location>
</feature>
<dbReference type="GeneTree" id="ENSGT00940000155830"/>
<evidence type="ECO:0000256" key="3">
    <source>
        <dbReference type="ARBA" id="ARBA00022989"/>
    </source>
</evidence>
<dbReference type="GO" id="GO:0034993">
    <property type="term" value="C:meiotic nuclear membrane microtubule tethering complex"/>
    <property type="evidence" value="ECO:0007669"/>
    <property type="project" value="TreeGrafter"/>
</dbReference>
<dbReference type="PROSITE" id="PS51469">
    <property type="entry name" value="SUN"/>
    <property type="match status" value="1"/>
</dbReference>
<dbReference type="GO" id="GO:0043495">
    <property type="term" value="F:protein-membrane adaptor activity"/>
    <property type="evidence" value="ECO:0007669"/>
    <property type="project" value="TreeGrafter"/>
</dbReference>
<dbReference type="Proteomes" id="UP000264840">
    <property type="component" value="Unplaced"/>
</dbReference>
<dbReference type="InterPro" id="IPR045119">
    <property type="entry name" value="SUN1-5"/>
</dbReference>
<dbReference type="PANTHER" id="PTHR12911:SF8">
    <property type="entry name" value="KLAROID PROTEIN-RELATED"/>
    <property type="match status" value="1"/>
</dbReference>
<comment type="subcellular location">
    <subcellularLocation>
        <location evidence="1">Nucleus inner membrane</location>
    </subcellularLocation>
</comment>
<evidence type="ECO:0000256" key="4">
    <source>
        <dbReference type="ARBA" id="ARBA00023136"/>
    </source>
</evidence>
<dbReference type="STRING" id="8153.ENSHBUP00000005919"/>
<sequence length="179" mass="19979">KDALRLFSEDRTGLADYALESGGQNPTATTLSSSALLQMFLLRLMNQKSPDLCSLLQPDVHPGNCWAFRGSTGFLVIRLSMRVLPSAFTLEHIPKALAPSGTLHSAPRDFAVYVRERWRAFINPRERGKLLGTYTYDQDGDALQTFAVSVSCGVLSNWGHEEYTCMYRFRVHGTPKHIG</sequence>
<protein>
    <recommendedName>
        <fullName evidence="5">SUN domain-containing protein</fullName>
    </recommendedName>
</protein>
<dbReference type="Pfam" id="PF07738">
    <property type="entry name" value="Sad1_UNC"/>
    <property type="match status" value="1"/>
</dbReference>
<keyword evidence="3" id="KW-1133">Transmembrane helix</keyword>
<dbReference type="Ensembl" id="ENSHBUT00000006187.1">
    <property type="protein sequence ID" value="ENSHBUP00000005919.1"/>
    <property type="gene ID" value="ENSHBUG00000007314.1"/>
</dbReference>
<dbReference type="GO" id="GO:0005637">
    <property type="term" value="C:nuclear inner membrane"/>
    <property type="evidence" value="ECO:0007669"/>
    <property type="project" value="UniProtKB-SubCell"/>
</dbReference>
<accession>A0A3Q2V5T3</accession>
<dbReference type="AlphaFoldDB" id="A0A3Q2V5T3"/>
<organism evidence="6 7">
    <name type="scientific">Haplochromis burtoni</name>
    <name type="common">Burton's mouthbrooder</name>
    <name type="synonym">Chromis burtoni</name>
    <dbReference type="NCBI Taxonomy" id="8153"/>
    <lineage>
        <taxon>Eukaryota</taxon>
        <taxon>Metazoa</taxon>
        <taxon>Chordata</taxon>
        <taxon>Craniata</taxon>
        <taxon>Vertebrata</taxon>
        <taxon>Euteleostomi</taxon>
        <taxon>Actinopterygii</taxon>
        <taxon>Neopterygii</taxon>
        <taxon>Teleostei</taxon>
        <taxon>Neoteleostei</taxon>
        <taxon>Acanthomorphata</taxon>
        <taxon>Ovalentaria</taxon>
        <taxon>Cichlomorphae</taxon>
        <taxon>Cichliformes</taxon>
        <taxon>Cichlidae</taxon>
        <taxon>African cichlids</taxon>
        <taxon>Pseudocrenilabrinae</taxon>
        <taxon>Haplochromini</taxon>
        <taxon>Haplochromis</taxon>
    </lineage>
</organism>
<evidence type="ECO:0000256" key="2">
    <source>
        <dbReference type="ARBA" id="ARBA00022692"/>
    </source>
</evidence>
<dbReference type="OMA" id="DEDQVQM"/>